<evidence type="ECO:0000256" key="15">
    <source>
        <dbReference type="ARBA" id="ARBA00060484"/>
    </source>
</evidence>
<accession>A0A3L6F0N1</accession>
<evidence type="ECO:0000256" key="2">
    <source>
        <dbReference type="ARBA" id="ARBA00022554"/>
    </source>
</evidence>
<reference evidence="19 20" key="1">
    <citation type="journal article" date="2018" name="Nat. Genet.">
        <title>Extensive intraspecific gene order and gene structural variations between Mo17 and other maize genomes.</title>
        <authorList>
            <person name="Sun S."/>
            <person name="Zhou Y."/>
            <person name="Chen J."/>
            <person name="Shi J."/>
            <person name="Zhao H."/>
            <person name="Zhao H."/>
            <person name="Song W."/>
            <person name="Zhang M."/>
            <person name="Cui Y."/>
            <person name="Dong X."/>
            <person name="Liu H."/>
            <person name="Ma X."/>
            <person name="Jiao Y."/>
            <person name="Wang B."/>
            <person name="Wei X."/>
            <person name="Stein J.C."/>
            <person name="Glaubitz J.C."/>
            <person name="Lu F."/>
            <person name="Yu G."/>
            <person name="Liang C."/>
            <person name="Fengler K."/>
            <person name="Li B."/>
            <person name="Rafalski A."/>
            <person name="Schnable P.S."/>
            <person name="Ware D.H."/>
            <person name="Buckler E.S."/>
            <person name="Lai J."/>
        </authorList>
    </citation>
    <scope>NUCLEOTIDE SEQUENCE [LARGE SCALE GENOMIC DNA]</scope>
    <source>
        <strain evidence="20">cv. Missouri 17</strain>
        <tissue evidence="19">Seedling</tissue>
    </source>
</reference>
<comment type="subcellular location">
    <subcellularLocation>
        <location evidence="13">Endomembrane system</location>
        <topology evidence="13">Single-pass type I membrane protein</topology>
    </subcellularLocation>
    <subcellularLocation>
        <location evidence="14">Prevacuolar compartment membrane</location>
    </subcellularLocation>
    <subcellularLocation>
        <location evidence="15">Protein storage vacuole membrane</location>
    </subcellularLocation>
</comment>
<keyword evidence="4" id="KW-0479">Metal-binding</keyword>
<keyword evidence="6 16" id="KW-0863">Zinc-finger</keyword>
<keyword evidence="12" id="KW-0325">Glycoprotein</keyword>
<evidence type="ECO:0000256" key="7">
    <source>
        <dbReference type="ARBA" id="ARBA00022833"/>
    </source>
</evidence>
<evidence type="ECO:0000256" key="13">
    <source>
        <dbReference type="ARBA" id="ARBA00046288"/>
    </source>
</evidence>
<sequence length="498" mass="53979">MACPRGRTPFPLCFFLMICLMAQLGASNVVLMANNTTLSLDDVEATFSGCYTLLHYLHVSLYMSIKNLAYLTLFILPAAPAVEGSGVSGVLYAVEPKDACSPLRAKAIQGSVSPFALIIRGGCQFDDKIRNAQNAGFKAAVVYNNEDNDILVSMAGSSLGVQIYAVFISKASGEELKKYSGQTDAELWIIPTYENSAWPIMAISFVSLLAMSAILVACFFARRHQIRRDRARLPRAQESHGMSSQLVKAIPSLIFTKVQEDNCTSATCAICLEDYSVGEKIRVLPCRHKFHAACVDLWLTSWRTFCPVCKRDASAGTSDPPVSESTPLLSSSATRLPESTVLASLRSTAAASPPRTISRHPLLRSISRNYSVSGSSILRTPDSRFDANSSICTSGSNLDLANGLLVPTDRHQEYLSTCLAFCQWISQSLRRLITHVPWIFRAAASSPEALHIVRPEPVHHGAPVTATEPVAAWWILGNKSVGCRIGSIIPSALPAALP</sequence>
<dbReference type="InterPro" id="IPR003137">
    <property type="entry name" value="PA_domain"/>
</dbReference>
<protein>
    <submittedName>
        <fullName evidence="19">Receptor y region, transmembrane domain-and RING domain-containing protein 2</fullName>
    </submittedName>
</protein>
<evidence type="ECO:0000256" key="8">
    <source>
        <dbReference type="ARBA" id="ARBA00022927"/>
    </source>
</evidence>
<dbReference type="AlphaFoldDB" id="A0A3L6F0N1"/>
<evidence type="ECO:0000256" key="5">
    <source>
        <dbReference type="ARBA" id="ARBA00022729"/>
    </source>
</evidence>
<dbReference type="SUPFAM" id="SSF52025">
    <property type="entry name" value="PA domain"/>
    <property type="match status" value="1"/>
</dbReference>
<feature type="transmembrane region" description="Helical" evidence="17">
    <location>
        <begin position="197"/>
        <end position="221"/>
    </location>
</feature>
<dbReference type="PANTHER" id="PTHR47168">
    <property type="entry name" value="RING ZINC FINGER DOMAIN SUPERFAMILY PROTEIN-RELATED"/>
    <property type="match status" value="1"/>
</dbReference>
<dbReference type="SMART" id="SM00184">
    <property type="entry name" value="RING"/>
    <property type="match status" value="1"/>
</dbReference>
<dbReference type="PROSITE" id="PS50089">
    <property type="entry name" value="ZF_RING_2"/>
    <property type="match status" value="1"/>
</dbReference>
<evidence type="ECO:0000256" key="1">
    <source>
        <dbReference type="ARBA" id="ARBA00022448"/>
    </source>
</evidence>
<keyword evidence="19" id="KW-0675">Receptor</keyword>
<comment type="caution">
    <text evidence="19">The sequence shown here is derived from an EMBL/GenBank/DDBJ whole genome shotgun (WGS) entry which is preliminary data.</text>
</comment>
<keyword evidence="9 17" id="KW-1133">Transmembrane helix</keyword>
<evidence type="ECO:0000256" key="11">
    <source>
        <dbReference type="ARBA" id="ARBA00023157"/>
    </source>
</evidence>
<dbReference type="Pfam" id="PF02225">
    <property type="entry name" value="PA"/>
    <property type="match status" value="1"/>
</dbReference>
<dbReference type="GO" id="GO:0008270">
    <property type="term" value="F:zinc ion binding"/>
    <property type="evidence" value="ECO:0007669"/>
    <property type="project" value="UniProtKB-KW"/>
</dbReference>
<dbReference type="ExpressionAtlas" id="A0A3L6F0N1">
    <property type="expression patterns" value="baseline and differential"/>
</dbReference>
<keyword evidence="11" id="KW-1015">Disulfide bond</keyword>
<dbReference type="EMBL" id="NCVQ01000005">
    <property type="protein sequence ID" value="PWZ26665.1"/>
    <property type="molecule type" value="Genomic_DNA"/>
</dbReference>
<evidence type="ECO:0000256" key="6">
    <source>
        <dbReference type="ARBA" id="ARBA00022771"/>
    </source>
</evidence>
<feature type="domain" description="RING-type" evidence="18">
    <location>
        <begin position="268"/>
        <end position="310"/>
    </location>
</feature>
<evidence type="ECO:0000256" key="17">
    <source>
        <dbReference type="SAM" id="Phobius"/>
    </source>
</evidence>
<dbReference type="GO" id="GO:0032586">
    <property type="term" value="C:protein storage vacuole membrane"/>
    <property type="evidence" value="ECO:0007669"/>
    <property type="project" value="UniProtKB-SubCell"/>
</dbReference>
<dbReference type="InterPro" id="IPR044744">
    <property type="entry name" value="ZNRF4/RNF13/RNF167_PA"/>
</dbReference>
<dbReference type="Gene3D" id="3.30.40.10">
    <property type="entry name" value="Zinc/RING finger domain, C3HC4 (zinc finger)"/>
    <property type="match status" value="1"/>
</dbReference>
<dbReference type="CDD" id="cd02123">
    <property type="entry name" value="PA_C_RZF_like"/>
    <property type="match status" value="1"/>
</dbReference>
<dbReference type="InterPro" id="IPR013083">
    <property type="entry name" value="Znf_RING/FYVE/PHD"/>
</dbReference>
<dbReference type="CDD" id="cd16473">
    <property type="entry name" value="RING-H2_RNF103"/>
    <property type="match status" value="1"/>
</dbReference>
<evidence type="ECO:0000256" key="12">
    <source>
        <dbReference type="ARBA" id="ARBA00023180"/>
    </source>
</evidence>
<dbReference type="Gene3D" id="3.50.30.30">
    <property type="match status" value="1"/>
</dbReference>
<dbReference type="InterPro" id="IPR001841">
    <property type="entry name" value="Znf_RING"/>
</dbReference>
<dbReference type="SUPFAM" id="SSF57850">
    <property type="entry name" value="RING/U-box"/>
    <property type="match status" value="1"/>
</dbReference>
<proteinExistence type="predicted"/>
<keyword evidence="7" id="KW-0862">Zinc</keyword>
<gene>
    <name evidence="19" type="primary">RMR1_1</name>
    <name evidence="19" type="ORF">Zm00014a_019229</name>
</gene>
<evidence type="ECO:0000259" key="18">
    <source>
        <dbReference type="PROSITE" id="PS50089"/>
    </source>
</evidence>
<dbReference type="Pfam" id="PF13639">
    <property type="entry name" value="zf-RING_2"/>
    <property type="match status" value="1"/>
</dbReference>
<dbReference type="Proteomes" id="UP000251960">
    <property type="component" value="Chromosome 4"/>
</dbReference>
<dbReference type="PANTHER" id="PTHR47168:SF5">
    <property type="entry name" value="RING-TYPE DOMAIN-CONTAINING PROTEIN"/>
    <property type="match status" value="1"/>
</dbReference>
<evidence type="ECO:0000256" key="14">
    <source>
        <dbReference type="ARBA" id="ARBA00046293"/>
    </source>
</evidence>
<dbReference type="InterPro" id="IPR051653">
    <property type="entry name" value="E3_ligase_sorting_rcpt"/>
</dbReference>
<dbReference type="FunFam" id="3.30.40.10:FF:000276">
    <property type="entry name" value="Receptor homology region transmembrane domain-and RING domain-containing protein 2"/>
    <property type="match status" value="1"/>
</dbReference>
<evidence type="ECO:0000256" key="16">
    <source>
        <dbReference type="PROSITE-ProRule" id="PRU00175"/>
    </source>
</evidence>
<dbReference type="GO" id="GO:0012505">
    <property type="term" value="C:endomembrane system"/>
    <property type="evidence" value="ECO:0007669"/>
    <property type="project" value="UniProtKB-SubCell"/>
</dbReference>
<keyword evidence="10 17" id="KW-0472">Membrane</keyword>
<organism evidence="19 20">
    <name type="scientific">Zea mays</name>
    <name type="common">Maize</name>
    <dbReference type="NCBI Taxonomy" id="4577"/>
    <lineage>
        <taxon>Eukaryota</taxon>
        <taxon>Viridiplantae</taxon>
        <taxon>Streptophyta</taxon>
        <taxon>Embryophyta</taxon>
        <taxon>Tracheophyta</taxon>
        <taxon>Spermatophyta</taxon>
        <taxon>Magnoliopsida</taxon>
        <taxon>Liliopsida</taxon>
        <taxon>Poales</taxon>
        <taxon>Poaceae</taxon>
        <taxon>PACMAD clade</taxon>
        <taxon>Panicoideae</taxon>
        <taxon>Andropogonodae</taxon>
        <taxon>Andropogoneae</taxon>
        <taxon>Tripsacinae</taxon>
        <taxon>Zea</taxon>
    </lineage>
</organism>
<keyword evidence="3 17" id="KW-0812">Transmembrane</keyword>
<dbReference type="FunFam" id="3.50.30.30:FF:000020">
    <property type="entry name" value="Receptor homology region transmembrane domain-and RING domain-containing protein 2"/>
    <property type="match status" value="1"/>
</dbReference>
<keyword evidence="5" id="KW-0732">Signal</keyword>
<evidence type="ECO:0000256" key="9">
    <source>
        <dbReference type="ARBA" id="ARBA00022989"/>
    </source>
</evidence>
<dbReference type="GO" id="GO:0015031">
    <property type="term" value="P:protein transport"/>
    <property type="evidence" value="ECO:0007669"/>
    <property type="project" value="UniProtKB-KW"/>
</dbReference>
<feature type="transmembrane region" description="Helical" evidence="17">
    <location>
        <begin position="12"/>
        <end position="33"/>
    </location>
</feature>
<keyword evidence="8" id="KW-0653">Protein transport</keyword>
<evidence type="ECO:0000256" key="3">
    <source>
        <dbReference type="ARBA" id="ARBA00022692"/>
    </source>
</evidence>
<evidence type="ECO:0000256" key="4">
    <source>
        <dbReference type="ARBA" id="ARBA00022723"/>
    </source>
</evidence>
<keyword evidence="2" id="KW-0926">Vacuole</keyword>
<evidence type="ECO:0000256" key="10">
    <source>
        <dbReference type="ARBA" id="ARBA00023136"/>
    </source>
</evidence>
<evidence type="ECO:0000313" key="19">
    <source>
        <dbReference type="EMBL" id="PWZ26665.1"/>
    </source>
</evidence>
<keyword evidence="1" id="KW-0813">Transport</keyword>
<evidence type="ECO:0000313" key="20">
    <source>
        <dbReference type="Proteomes" id="UP000251960"/>
    </source>
</evidence>
<dbReference type="InterPro" id="IPR046450">
    <property type="entry name" value="PA_dom_sf"/>
</dbReference>
<name>A0A3L6F0N1_MAIZE</name>